<dbReference type="GO" id="GO:0046872">
    <property type="term" value="F:metal ion binding"/>
    <property type="evidence" value="ECO:0007669"/>
    <property type="project" value="InterPro"/>
</dbReference>
<dbReference type="eggNOG" id="arCOG00984">
    <property type="taxonomic scope" value="Archaea"/>
</dbReference>
<dbReference type="InterPro" id="IPR001670">
    <property type="entry name" value="ADH_Fe/GldA"/>
</dbReference>
<evidence type="ECO:0000313" key="5">
    <source>
        <dbReference type="Proteomes" id="UP000008386"/>
    </source>
</evidence>
<proteinExistence type="predicted"/>
<dbReference type="AlphaFoldDB" id="F8AHE6"/>
<dbReference type="RefSeq" id="WP_013905200.1">
    <property type="nucleotide sequence ID" value="NC_015680.1"/>
</dbReference>
<dbReference type="Gene3D" id="3.40.50.1970">
    <property type="match status" value="1"/>
</dbReference>
<gene>
    <name evidence="4" type="ordered locus">PYCH_04530</name>
</gene>
<name>F8AHE6_PYRYC</name>
<dbReference type="InterPro" id="IPR056798">
    <property type="entry name" value="ADH_Fe_C"/>
</dbReference>
<evidence type="ECO:0000259" key="2">
    <source>
        <dbReference type="Pfam" id="PF00465"/>
    </source>
</evidence>
<dbReference type="InterPro" id="IPR039697">
    <property type="entry name" value="Alcohol_dehydrogenase_Fe"/>
</dbReference>
<organism evidence="4 5">
    <name type="scientific">Pyrococcus yayanosii (strain CH1 / JCM 16557)</name>
    <dbReference type="NCBI Taxonomy" id="529709"/>
    <lineage>
        <taxon>Archaea</taxon>
        <taxon>Methanobacteriati</taxon>
        <taxon>Methanobacteriota</taxon>
        <taxon>Thermococci</taxon>
        <taxon>Thermococcales</taxon>
        <taxon>Thermococcaceae</taxon>
        <taxon>Pyrococcus</taxon>
    </lineage>
</organism>
<dbReference type="EMBL" id="CP002779">
    <property type="protein sequence ID" value="AEH24143.1"/>
    <property type="molecule type" value="Genomic_DNA"/>
</dbReference>
<dbReference type="Pfam" id="PF00465">
    <property type="entry name" value="Fe-ADH"/>
    <property type="match status" value="1"/>
</dbReference>
<dbReference type="GeneID" id="10837029"/>
<dbReference type="GO" id="GO:0004022">
    <property type="term" value="F:alcohol dehydrogenase (NAD+) activity"/>
    <property type="evidence" value="ECO:0007669"/>
    <property type="project" value="TreeGrafter"/>
</dbReference>
<dbReference type="Gene3D" id="1.20.1090.10">
    <property type="entry name" value="Dehydroquinate synthase-like - alpha domain"/>
    <property type="match status" value="1"/>
</dbReference>
<keyword evidence="1" id="KW-0560">Oxidoreductase</keyword>
<evidence type="ECO:0000313" key="4">
    <source>
        <dbReference type="EMBL" id="AEH24143.1"/>
    </source>
</evidence>
<dbReference type="SUPFAM" id="SSF56796">
    <property type="entry name" value="Dehydroquinate synthase-like"/>
    <property type="match status" value="1"/>
</dbReference>
<dbReference type="PANTHER" id="PTHR11496:SF83">
    <property type="entry name" value="HYDROXYACID-OXOACID TRANSHYDROGENASE, MITOCHONDRIAL"/>
    <property type="match status" value="1"/>
</dbReference>
<keyword evidence="5" id="KW-1185">Reference proteome</keyword>
<dbReference type="STRING" id="529709.PYCH_04530"/>
<dbReference type="PANTHER" id="PTHR11496">
    <property type="entry name" value="ALCOHOL DEHYDROGENASE"/>
    <property type="match status" value="1"/>
</dbReference>
<evidence type="ECO:0000259" key="3">
    <source>
        <dbReference type="Pfam" id="PF25137"/>
    </source>
</evidence>
<reference evidence="4 5" key="1">
    <citation type="journal article" date="2011" name="J. Bacteriol.">
        <title>Complete genome sequence of the obligate piezophilic hyperthermophilic archaeon Pyrococcus yayanosii CH1.</title>
        <authorList>
            <person name="Jun X."/>
            <person name="Lupeng L."/>
            <person name="Minjuan X."/>
            <person name="Oger P."/>
            <person name="Fengping W."/>
            <person name="Jebbar M."/>
            <person name="Xiang X."/>
        </authorList>
    </citation>
    <scope>NUCLEOTIDE SEQUENCE [LARGE SCALE GENOMIC DNA]</scope>
    <source>
        <strain evidence="5">CH1 / JCM 16557</strain>
    </source>
</reference>
<protein>
    <submittedName>
        <fullName evidence="4">Alchol dehydrogenase</fullName>
    </submittedName>
</protein>
<dbReference type="FunFam" id="3.40.50.1970:FF:000003">
    <property type="entry name" value="Alcohol dehydrogenase, iron-containing"/>
    <property type="match status" value="1"/>
</dbReference>
<feature type="domain" description="Fe-containing alcohol dehydrogenase-like C-terminal" evidence="3">
    <location>
        <begin position="193"/>
        <end position="374"/>
    </location>
</feature>
<dbReference type="OrthoDB" id="57329at2157"/>
<dbReference type="HOGENOM" id="CLU_007207_0_0_2"/>
<dbReference type="FunFam" id="1.20.1090.10:FF:000001">
    <property type="entry name" value="Aldehyde-alcohol dehydrogenase"/>
    <property type="match status" value="1"/>
</dbReference>
<feature type="domain" description="Alcohol dehydrogenase iron-type/glycerol dehydrogenase GldA" evidence="2">
    <location>
        <begin position="9"/>
        <end position="179"/>
    </location>
</feature>
<accession>F8AHE6</accession>
<dbReference type="KEGG" id="pya:PYCH_04530"/>
<sequence>MRGFFFLNTKVVLGRESLSYLEKALRGKERVLFLSSRSMRTHGFLKEAMDYAEEAGALVEAITSVPAEPTIDAVEELLPKVREFSPDALVAIGGGSVIDVAKAVKVFYDVPDVEFDKVAFFSRFQRPEPLPKLRTPLIAVPSTSGAGSEVSAATVIKKDGIKYTIVSPEITPDVAILDPRLPEKMPPEVAKNSGLDVLVHAIEAYVSKAATPFSDAMAIKAALTVFESLERSVKRDTEAREAMHYAATMAGIAFLNGRLGLVHAMSHKAAWMGPHGLLNAILLPYVMEFNMARARELYERLARELGLRDAGELLERVRELNEALSVPMLSELAEEDVFMERLDEMSRKAYEDPLVSFNPVEPKVDEIREIYLRAFRGE</sequence>
<dbReference type="Proteomes" id="UP000008386">
    <property type="component" value="Chromosome"/>
</dbReference>
<evidence type="ECO:0000256" key="1">
    <source>
        <dbReference type="ARBA" id="ARBA00023002"/>
    </source>
</evidence>
<dbReference type="Pfam" id="PF25137">
    <property type="entry name" value="ADH_Fe_C"/>
    <property type="match status" value="1"/>
</dbReference>